<proteinExistence type="inferred from homology"/>
<reference evidence="6 7" key="1">
    <citation type="submission" date="2020-06" db="EMBL/GenBank/DDBJ databases">
        <title>Draft genome of Uliginosibacterium sp. IMCC34675.</title>
        <authorList>
            <person name="Song J."/>
        </authorList>
    </citation>
    <scope>NUCLEOTIDE SEQUENCE [LARGE SCALE GENOMIC DNA]</scope>
    <source>
        <strain evidence="6 7">IMCC34675</strain>
    </source>
</reference>
<dbReference type="PANTHER" id="PTHR30419">
    <property type="entry name" value="HTH-TYPE TRANSCRIPTIONAL REGULATOR YBHD"/>
    <property type="match status" value="1"/>
</dbReference>
<keyword evidence="2" id="KW-0805">Transcription regulation</keyword>
<dbReference type="SUPFAM" id="SSF46785">
    <property type="entry name" value="Winged helix' DNA-binding domain"/>
    <property type="match status" value="2"/>
</dbReference>
<dbReference type="Proteomes" id="UP000778523">
    <property type="component" value="Unassembled WGS sequence"/>
</dbReference>
<comment type="similarity">
    <text evidence="1">Belongs to the LysR transcriptional regulatory family.</text>
</comment>
<feature type="domain" description="HTH lysR-type" evidence="5">
    <location>
        <begin position="123"/>
        <end position="168"/>
    </location>
</feature>
<gene>
    <name evidence="6" type="ORF">HJ583_009370</name>
</gene>
<evidence type="ECO:0000313" key="6">
    <source>
        <dbReference type="EMBL" id="NSL55230.1"/>
    </source>
</evidence>
<dbReference type="CDD" id="cd08435">
    <property type="entry name" value="PBP2_GbpR"/>
    <property type="match status" value="1"/>
</dbReference>
<keyword evidence="7" id="KW-1185">Reference proteome</keyword>
<evidence type="ECO:0000256" key="4">
    <source>
        <dbReference type="ARBA" id="ARBA00023163"/>
    </source>
</evidence>
<dbReference type="InterPro" id="IPR005119">
    <property type="entry name" value="LysR_subst-bd"/>
</dbReference>
<evidence type="ECO:0000256" key="3">
    <source>
        <dbReference type="ARBA" id="ARBA00023125"/>
    </source>
</evidence>
<comment type="caution">
    <text evidence="6">The sequence shown here is derived from an EMBL/GenBank/DDBJ whole genome shotgun (WGS) entry which is preliminary data.</text>
</comment>
<dbReference type="RefSeq" id="WP_170021674.1">
    <property type="nucleotide sequence ID" value="NZ_JABCSC020000002.1"/>
</dbReference>
<feature type="domain" description="HTH lysR-type" evidence="5">
    <location>
        <begin position="15"/>
        <end position="72"/>
    </location>
</feature>
<dbReference type="Pfam" id="PF03466">
    <property type="entry name" value="LysR_substrate"/>
    <property type="match status" value="1"/>
</dbReference>
<organism evidence="6 7">
    <name type="scientific">Uliginosibacterium aquaticum</name>
    <dbReference type="NCBI Taxonomy" id="2731212"/>
    <lineage>
        <taxon>Bacteria</taxon>
        <taxon>Pseudomonadati</taxon>
        <taxon>Pseudomonadota</taxon>
        <taxon>Betaproteobacteria</taxon>
        <taxon>Rhodocyclales</taxon>
        <taxon>Zoogloeaceae</taxon>
        <taxon>Uliginosibacterium</taxon>
    </lineage>
</organism>
<accession>A0ABX2IM75</accession>
<dbReference type="Gene3D" id="3.40.190.290">
    <property type="match status" value="1"/>
</dbReference>
<dbReference type="InterPro" id="IPR036388">
    <property type="entry name" value="WH-like_DNA-bd_sf"/>
</dbReference>
<keyword evidence="3" id="KW-0238">DNA-binding</keyword>
<dbReference type="EMBL" id="JABCSC020000002">
    <property type="protein sequence ID" value="NSL55230.1"/>
    <property type="molecule type" value="Genomic_DNA"/>
</dbReference>
<dbReference type="PANTHER" id="PTHR30419:SF14">
    <property type="entry name" value="LYSR FAMILY TRANSCRIPTIONAL REGULATOR"/>
    <property type="match status" value="1"/>
</dbReference>
<evidence type="ECO:0000313" key="7">
    <source>
        <dbReference type="Proteomes" id="UP000778523"/>
    </source>
</evidence>
<name>A0ABX2IM75_9RHOO</name>
<evidence type="ECO:0000256" key="2">
    <source>
        <dbReference type="ARBA" id="ARBA00023015"/>
    </source>
</evidence>
<dbReference type="InterPro" id="IPR000847">
    <property type="entry name" value="LysR_HTH_N"/>
</dbReference>
<dbReference type="InterPro" id="IPR050950">
    <property type="entry name" value="HTH-type_LysR_regulators"/>
</dbReference>
<dbReference type="SUPFAM" id="SSF53850">
    <property type="entry name" value="Periplasmic binding protein-like II"/>
    <property type="match status" value="1"/>
</dbReference>
<protein>
    <submittedName>
        <fullName evidence="6">LysR family transcriptional regulator</fullName>
    </submittedName>
</protein>
<dbReference type="PROSITE" id="PS50931">
    <property type="entry name" value="HTH_LYSR"/>
    <property type="match status" value="2"/>
</dbReference>
<keyword evidence="4" id="KW-0804">Transcription</keyword>
<sequence length="423" mass="45183">MHLGENPYQDSGVLEPLQHLRSFLAVARSGSVARAAELVFKAASAVTRSVGELEEALGTPLFERRPRGMLLNAYGEAVQLRAERIESEVSLVLDELGCSRSQRNSLASLLFSGHKLHLLISMAEQRNVTAVAARLGISQAGASMALKRFETALSAPLFQRMQQGLLPTDAAARLLVHAKLIAAELRHMQSDLAAIAGSLAGHVTVGALPLGRTLIVPAGIAAAVGRHPRLRVSTVESPYEVLLAGLRSGDIDFIFGALRADRDTQGLLLEPLFEDRLGILARAGHPLAARARIPLADLLDEQWVLPRPDAPGRRLVDASFSELGLAPPQASVETGDLAILRSLLFSSDMLTAISPHQLCFELEAGKLVELPVELGQTVRQIGITTRAHAQLSPATEAVLAAIRHQVNQLPALSSQTPGDAFEA</sequence>
<evidence type="ECO:0000256" key="1">
    <source>
        <dbReference type="ARBA" id="ARBA00009437"/>
    </source>
</evidence>
<dbReference type="Pfam" id="PF00126">
    <property type="entry name" value="HTH_1"/>
    <property type="match status" value="2"/>
</dbReference>
<evidence type="ECO:0000259" key="5">
    <source>
        <dbReference type="PROSITE" id="PS50931"/>
    </source>
</evidence>
<dbReference type="InterPro" id="IPR036390">
    <property type="entry name" value="WH_DNA-bd_sf"/>
</dbReference>
<dbReference type="InterPro" id="IPR037405">
    <property type="entry name" value="GbpR_PBP2"/>
</dbReference>
<dbReference type="Gene3D" id="1.10.10.10">
    <property type="entry name" value="Winged helix-like DNA-binding domain superfamily/Winged helix DNA-binding domain"/>
    <property type="match status" value="2"/>
</dbReference>